<feature type="compositionally biased region" description="Low complexity" evidence="1">
    <location>
        <begin position="99"/>
        <end position="109"/>
    </location>
</feature>
<dbReference type="RefSeq" id="WP_123916707.1">
    <property type="nucleotide sequence ID" value="NZ_RKRA01000001.1"/>
</dbReference>
<comment type="caution">
    <text evidence="2">The sequence shown here is derived from an EMBL/GenBank/DDBJ whole genome shotgun (WGS) entry which is preliminary data.</text>
</comment>
<name>A0A3N4ZNK0_9MICO</name>
<organism evidence="2 3">
    <name type="scientific">Georgenia muralis</name>
    <dbReference type="NCBI Taxonomy" id="154117"/>
    <lineage>
        <taxon>Bacteria</taxon>
        <taxon>Bacillati</taxon>
        <taxon>Actinomycetota</taxon>
        <taxon>Actinomycetes</taxon>
        <taxon>Micrococcales</taxon>
        <taxon>Bogoriellaceae</taxon>
        <taxon>Georgenia</taxon>
    </lineage>
</organism>
<keyword evidence="3" id="KW-1185">Reference proteome</keyword>
<evidence type="ECO:0000313" key="3">
    <source>
        <dbReference type="Proteomes" id="UP000280726"/>
    </source>
</evidence>
<dbReference type="EMBL" id="RKRA01000001">
    <property type="protein sequence ID" value="RPF27272.1"/>
    <property type="molecule type" value="Genomic_DNA"/>
</dbReference>
<proteinExistence type="predicted"/>
<evidence type="ECO:0000313" key="2">
    <source>
        <dbReference type="EMBL" id="RPF27272.1"/>
    </source>
</evidence>
<protein>
    <submittedName>
        <fullName evidence="2">Uncharacterized protein</fullName>
    </submittedName>
</protein>
<accession>A0A3N4ZNK0</accession>
<evidence type="ECO:0000256" key="1">
    <source>
        <dbReference type="SAM" id="MobiDB-lite"/>
    </source>
</evidence>
<dbReference type="AlphaFoldDB" id="A0A3N4ZNK0"/>
<dbReference type="Proteomes" id="UP000280726">
    <property type="component" value="Unassembled WGS sequence"/>
</dbReference>
<sequence length="133" mass="13025">MTVLSAGAVVVALTRMSAPPAEPPESATAEVAEVVAPEPAPEAVAPEPAVPETIAPEPMAPEAVVPEPAPVPAEPVAGKAPLTDTEPVLTTEPVPDPAGPASDAGPVGATDLGDPAAAARRARTRGTRAPTSP</sequence>
<feature type="region of interest" description="Disordered" evidence="1">
    <location>
        <begin position="62"/>
        <end position="133"/>
    </location>
</feature>
<reference evidence="2 3" key="1">
    <citation type="submission" date="2018-11" db="EMBL/GenBank/DDBJ databases">
        <title>Sequencing the genomes of 1000 actinobacteria strains.</title>
        <authorList>
            <person name="Klenk H.-P."/>
        </authorList>
    </citation>
    <scope>NUCLEOTIDE SEQUENCE [LARGE SCALE GENOMIC DNA]</scope>
    <source>
        <strain evidence="2 3">DSM 14418</strain>
    </source>
</reference>
<gene>
    <name evidence="2" type="ORF">EDD32_1743</name>
</gene>